<name>X1UMS8_9ZZZZ</name>
<reference evidence="2" key="1">
    <citation type="journal article" date="2014" name="Front. Microbiol.">
        <title>High frequency of phylogenetically diverse reductive dehalogenase-homologous genes in deep subseafloor sedimentary metagenomes.</title>
        <authorList>
            <person name="Kawai M."/>
            <person name="Futagami T."/>
            <person name="Toyoda A."/>
            <person name="Takaki Y."/>
            <person name="Nishi S."/>
            <person name="Hori S."/>
            <person name="Arai W."/>
            <person name="Tsubouchi T."/>
            <person name="Morono Y."/>
            <person name="Uchiyama I."/>
            <person name="Ito T."/>
            <person name="Fujiyama A."/>
            <person name="Inagaki F."/>
            <person name="Takami H."/>
        </authorList>
    </citation>
    <scope>NUCLEOTIDE SEQUENCE</scope>
    <source>
        <strain evidence="2">Expedition CK06-06</strain>
    </source>
</reference>
<sequence length="62" mass="7010">MAIIGSVIVVVLVYAAKVLLPILLAAWAFCRAFQVQHYLKLLKEIADELKRLNEFNEGHDKS</sequence>
<dbReference type="AlphaFoldDB" id="X1UMS8"/>
<comment type="caution">
    <text evidence="2">The sequence shown here is derived from an EMBL/GenBank/DDBJ whole genome shotgun (WGS) entry which is preliminary data.</text>
</comment>
<protein>
    <submittedName>
        <fullName evidence="2">Uncharacterized protein</fullName>
    </submittedName>
</protein>
<proteinExistence type="predicted"/>
<gene>
    <name evidence="2" type="ORF">S12H4_29974</name>
</gene>
<accession>X1UMS8</accession>
<dbReference type="EMBL" id="BARW01017336">
    <property type="protein sequence ID" value="GAJ01191.1"/>
    <property type="molecule type" value="Genomic_DNA"/>
</dbReference>
<keyword evidence="1" id="KW-0472">Membrane</keyword>
<keyword evidence="1" id="KW-1133">Transmembrane helix</keyword>
<keyword evidence="1" id="KW-0812">Transmembrane</keyword>
<organism evidence="2">
    <name type="scientific">marine sediment metagenome</name>
    <dbReference type="NCBI Taxonomy" id="412755"/>
    <lineage>
        <taxon>unclassified sequences</taxon>
        <taxon>metagenomes</taxon>
        <taxon>ecological metagenomes</taxon>
    </lineage>
</organism>
<feature type="transmembrane region" description="Helical" evidence="1">
    <location>
        <begin position="6"/>
        <end position="30"/>
    </location>
</feature>
<evidence type="ECO:0000256" key="1">
    <source>
        <dbReference type="SAM" id="Phobius"/>
    </source>
</evidence>
<evidence type="ECO:0000313" key="2">
    <source>
        <dbReference type="EMBL" id="GAJ01191.1"/>
    </source>
</evidence>